<dbReference type="EMBL" id="CAJFCV020000004">
    <property type="protein sequence ID" value="CAG9117297.1"/>
    <property type="molecule type" value="Genomic_DNA"/>
</dbReference>
<keyword evidence="1 7" id="KW-0813">Transport</keyword>
<evidence type="ECO:0000313" key="12">
    <source>
        <dbReference type="Proteomes" id="UP000659654"/>
    </source>
</evidence>
<dbReference type="PIRSF" id="PIRSF002026">
    <property type="entry name" value="Nematode_globin"/>
    <property type="match status" value="1"/>
</dbReference>
<dbReference type="Proteomes" id="UP000582659">
    <property type="component" value="Unassembled WGS sequence"/>
</dbReference>
<protein>
    <submittedName>
        <fullName evidence="9">(pine wood nematode) hypothetical protein</fullName>
    </submittedName>
    <submittedName>
        <fullName evidence="13">GLOBIN domain-containing protein</fullName>
    </submittedName>
</protein>
<comment type="similarity">
    <text evidence="7">Belongs to the globin family.</text>
</comment>
<dbReference type="InterPro" id="IPR000971">
    <property type="entry name" value="Globin"/>
</dbReference>
<evidence type="ECO:0000313" key="13">
    <source>
        <dbReference type="WBParaSite" id="BXY_1230800.1"/>
    </source>
</evidence>
<dbReference type="PROSITE" id="PS01033">
    <property type="entry name" value="GLOBIN"/>
    <property type="match status" value="1"/>
</dbReference>
<evidence type="ECO:0000313" key="9">
    <source>
        <dbReference type="EMBL" id="CAD5227245.1"/>
    </source>
</evidence>
<accession>A0A1I7SGZ3</accession>
<feature type="domain" description="Globin" evidence="8">
    <location>
        <begin position="15"/>
        <end position="163"/>
    </location>
</feature>
<reference evidence="10" key="2">
    <citation type="submission" date="2020-08" db="EMBL/GenBank/DDBJ databases">
        <authorList>
            <person name="Kikuchi T."/>
        </authorList>
    </citation>
    <scope>NUCLEOTIDE SEQUENCE</scope>
    <source>
        <strain evidence="9">Ka4C1</strain>
    </source>
</reference>
<keyword evidence="4 6" id="KW-0479">Metal-binding</keyword>
<proteinExistence type="inferred from homology"/>
<gene>
    <name evidence="9" type="ORF">BXYJ_LOCUS9790</name>
</gene>
<dbReference type="Proteomes" id="UP000659654">
    <property type="component" value="Unassembled WGS sequence"/>
</dbReference>
<evidence type="ECO:0000256" key="4">
    <source>
        <dbReference type="ARBA" id="ARBA00022723"/>
    </source>
</evidence>
<dbReference type="AlphaFoldDB" id="A0A1I7SGZ3"/>
<dbReference type="SUPFAM" id="SSF46458">
    <property type="entry name" value="Globin-like"/>
    <property type="match status" value="1"/>
</dbReference>
<dbReference type="SMR" id="A0A1I7SGZ3"/>
<keyword evidence="2 7" id="KW-0349">Heme</keyword>
<evidence type="ECO:0000256" key="5">
    <source>
        <dbReference type="ARBA" id="ARBA00023004"/>
    </source>
</evidence>
<keyword evidence="12" id="KW-1185">Reference proteome</keyword>
<evidence type="ECO:0000256" key="3">
    <source>
        <dbReference type="ARBA" id="ARBA00022621"/>
    </source>
</evidence>
<dbReference type="InterPro" id="IPR044399">
    <property type="entry name" value="Mb-like_M"/>
</dbReference>
<evidence type="ECO:0000313" key="11">
    <source>
        <dbReference type="Proteomes" id="UP000095284"/>
    </source>
</evidence>
<dbReference type="EMBL" id="CAJFDI010000004">
    <property type="protein sequence ID" value="CAD5227245.1"/>
    <property type="molecule type" value="Genomic_DNA"/>
</dbReference>
<dbReference type="Pfam" id="PF00042">
    <property type="entry name" value="Globin"/>
    <property type="match status" value="1"/>
</dbReference>
<reference evidence="13" key="1">
    <citation type="submission" date="2016-11" db="UniProtKB">
        <authorList>
            <consortium name="WormBaseParasite"/>
        </authorList>
    </citation>
    <scope>IDENTIFICATION</scope>
</reference>
<evidence type="ECO:0000256" key="6">
    <source>
        <dbReference type="PIRSR" id="PIRSR002026-1"/>
    </source>
</evidence>
<organism evidence="11 13">
    <name type="scientific">Bursaphelenchus xylophilus</name>
    <name type="common">Pinewood nematode worm</name>
    <name type="synonym">Aphelenchoides xylophilus</name>
    <dbReference type="NCBI Taxonomy" id="6326"/>
    <lineage>
        <taxon>Eukaryota</taxon>
        <taxon>Metazoa</taxon>
        <taxon>Ecdysozoa</taxon>
        <taxon>Nematoda</taxon>
        <taxon>Chromadorea</taxon>
        <taxon>Rhabditida</taxon>
        <taxon>Tylenchina</taxon>
        <taxon>Tylenchomorpha</taxon>
        <taxon>Aphelenchoidea</taxon>
        <taxon>Aphelenchoididae</taxon>
        <taxon>Bursaphelenchus</taxon>
    </lineage>
</organism>
<dbReference type="CDD" id="cd01040">
    <property type="entry name" value="Mb-like"/>
    <property type="match status" value="1"/>
</dbReference>
<evidence type="ECO:0000256" key="1">
    <source>
        <dbReference type="ARBA" id="ARBA00022448"/>
    </source>
</evidence>
<dbReference type="InterPro" id="IPR012085">
    <property type="entry name" value="Globin_nematode"/>
</dbReference>
<keyword evidence="3 7" id="KW-0561">Oxygen transport</keyword>
<evidence type="ECO:0000259" key="8">
    <source>
        <dbReference type="PROSITE" id="PS01033"/>
    </source>
</evidence>
<dbReference type="WBParaSite" id="BXY_1230800.1">
    <property type="protein sequence ID" value="BXY_1230800.1"/>
    <property type="gene ID" value="BXY_1230800"/>
</dbReference>
<dbReference type="OrthoDB" id="5820458at2759"/>
<evidence type="ECO:0000256" key="2">
    <source>
        <dbReference type="ARBA" id="ARBA00022617"/>
    </source>
</evidence>
<dbReference type="GO" id="GO:0005506">
    <property type="term" value="F:iron ion binding"/>
    <property type="evidence" value="ECO:0007669"/>
    <property type="project" value="InterPro"/>
</dbReference>
<dbReference type="eggNOG" id="ENOG502SFTY">
    <property type="taxonomic scope" value="Eukaryota"/>
</dbReference>
<keyword evidence="5 6" id="KW-0408">Iron</keyword>
<name>A0A1I7SGZ3_BURXY</name>
<dbReference type="GO" id="GO:0020037">
    <property type="term" value="F:heme binding"/>
    <property type="evidence" value="ECO:0007669"/>
    <property type="project" value="InterPro"/>
</dbReference>
<dbReference type="GO" id="GO:0019825">
    <property type="term" value="F:oxygen binding"/>
    <property type="evidence" value="ECO:0007669"/>
    <property type="project" value="InterPro"/>
</dbReference>
<dbReference type="InterPro" id="IPR009050">
    <property type="entry name" value="Globin-like_sf"/>
</dbReference>
<evidence type="ECO:0000313" key="10">
    <source>
        <dbReference type="EMBL" id="CAG9117297.1"/>
    </source>
</evidence>
<dbReference type="Proteomes" id="UP000095284">
    <property type="component" value="Unplaced"/>
</dbReference>
<dbReference type="GO" id="GO:0005344">
    <property type="term" value="F:oxygen carrier activity"/>
    <property type="evidence" value="ECO:0007669"/>
    <property type="project" value="UniProtKB-KW"/>
</dbReference>
<dbReference type="InterPro" id="IPR012292">
    <property type="entry name" value="Globin/Proto"/>
</dbReference>
<sequence length="170" mass="19900">MVSTENLRVVLLYSKMTEVRQRLLSSLSLHNVTVGPNDEQVGKDFYKYFFTNFPDLRVYFKGAEKYTADDVQKSERFEKQGRRLILACHFLATNADQPEIIKAYAREQVIRHRPFKMQHALWRAFFDVWLGYLASRGPVDEQTKKDWIEVGTIFAEECVRYGKEIGVGHD</sequence>
<dbReference type="Gene3D" id="1.10.490.10">
    <property type="entry name" value="Globins"/>
    <property type="match status" value="1"/>
</dbReference>
<feature type="binding site" description="proximal binding residue" evidence="6">
    <location>
        <position position="112"/>
    </location>
    <ligand>
        <name>heme</name>
        <dbReference type="ChEBI" id="CHEBI:30413"/>
    </ligand>
    <ligandPart>
        <name>Fe</name>
        <dbReference type="ChEBI" id="CHEBI:18248"/>
    </ligandPart>
</feature>
<evidence type="ECO:0000256" key="7">
    <source>
        <dbReference type="RuleBase" id="RU000356"/>
    </source>
</evidence>